<keyword evidence="12 16" id="KW-0408">Iron</keyword>
<feature type="binding site" evidence="16">
    <location>
        <position position="304"/>
    </location>
    <ligand>
        <name>Fe cation</name>
        <dbReference type="ChEBI" id="CHEBI:24875"/>
        <label>2</label>
    </ligand>
</feature>
<comment type="function">
    <text evidence="15">Catalyzes cyanide-resistant oxygen consumption. May increase respiration when the cytochrome respiratory pathway is restricted, or in response to low temperatures.</text>
</comment>
<protein>
    <recommendedName>
        <fullName evidence="17">Alternative oxidase</fullName>
        <ecNumber evidence="17">1.-.-.-</ecNumber>
    </recommendedName>
</protein>
<evidence type="ECO:0000256" key="17">
    <source>
        <dbReference type="RuleBase" id="RU003779"/>
    </source>
</evidence>
<comment type="subcellular location">
    <subcellularLocation>
        <location evidence="1">Mitochondrion inner membrane</location>
        <topology evidence="1">Multi-pass membrane protein</topology>
        <orientation evidence="1">Matrix side</orientation>
    </subcellularLocation>
</comment>
<keyword evidence="3" id="KW-0813">Transport</keyword>
<feature type="transmembrane region" description="Helical" evidence="19">
    <location>
        <begin position="211"/>
        <end position="234"/>
    </location>
</feature>
<evidence type="ECO:0000256" key="5">
    <source>
        <dbReference type="ARBA" id="ARBA00022692"/>
    </source>
</evidence>
<comment type="caution">
    <text evidence="20">The sequence shown here is derived from an EMBL/GenBank/DDBJ whole genome shotgun (WGS) entry which is preliminary data.</text>
</comment>
<evidence type="ECO:0000256" key="16">
    <source>
        <dbReference type="PIRSR" id="PIRSR005229-1"/>
    </source>
</evidence>
<dbReference type="InterPro" id="IPR002680">
    <property type="entry name" value="AOX"/>
</dbReference>
<dbReference type="GO" id="GO:0010230">
    <property type="term" value="P:alternative respiration"/>
    <property type="evidence" value="ECO:0007669"/>
    <property type="project" value="TreeGrafter"/>
</dbReference>
<feature type="binding site" evidence="16">
    <location>
        <position position="157"/>
    </location>
    <ligand>
        <name>Fe cation</name>
        <dbReference type="ChEBI" id="CHEBI:24875"/>
        <label>1</label>
    </ligand>
</feature>
<keyword evidence="14 17" id="KW-0472">Membrane</keyword>
<dbReference type="PIRSF" id="PIRSF005229">
    <property type="entry name" value="AOX"/>
    <property type="match status" value="1"/>
</dbReference>
<accession>A0AA38R4L1</accession>
<feature type="binding site" evidence="16">
    <location>
        <position position="196"/>
    </location>
    <ligand>
        <name>Fe cation</name>
        <dbReference type="ChEBI" id="CHEBI:24875"/>
        <label>1</label>
    </ligand>
</feature>
<keyword evidence="10 19" id="KW-1133">Transmembrane helix</keyword>
<evidence type="ECO:0000256" key="14">
    <source>
        <dbReference type="ARBA" id="ARBA00023136"/>
    </source>
</evidence>
<feature type="binding site" evidence="16">
    <location>
        <position position="196"/>
    </location>
    <ligand>
        <name>Fe cation</name>
        <dbReference type="ChEBI" id="CHEBI:24875"/>
        <label>2</label>
    </ligand>
</feature>
<dbReference type="InterPro" id="IPR038659">
    <property type="entry name" value="AOX_sf"/>
</dbReference>
<comment type="similarity">
    <text evidence="2 17">Belongs to the alternative oxidase family.</text>
</comment>
<gene>
    <name evidence="20" type="ORF">NKR23_g10338</name>
</gene>
<dbReference type="GO" id="GO:0005743">
    <property type="term" value="C:mitochondrial inner membrane"/>
    <property type="evidence" value="ECO:0007669"/>
    <property type="project" value="UniProtKB-SubCell"/>
</dbReference>
<name>A0AA38R4L1_9PEZI</name>
<keyword evidence="5 17" id="KW-0812">Transmembrane</keyword>
<keyword evidence="7" id="KW-0999">Mitochondrion inner membrane</keyword>
<evidence type="ECO:0000256" key="9">
    <source>
        <dbReference type="ARBA" id="ARBA00022982"/>
    </source>
</evidence>
<evidence type="ECO:0000256" key="2">
    <source>
        <dbReference type="ARBA" id="ARBA00008388"/>
    </source>
</evidence>
<keyword evidence="6 16" id="KW-0479">Metal-binding</keyword>
<evidence type="ECO:0000256" key="13">
    <source>
        <dbReference type="ARBA" id="ARBA00023128"/>
    </source>
</evidence>
<feature type="compositionally biased region" description="Basic and acidic residues" evidence="18">
    <location>
        <begin position="343"/>
        <end position="353"/>
    </location>
</feature>
<evidence type="ECO:0000256" key="1">
    <source>
        <dbReference type="ARBA" id="ARBA00004292"/>
    </source>
</evidence>
<dbReference type="GO" id="GO:0098803">
    <property type="term" value="C:respiratory chain complex"/>
    <property type="evidence" value="ECO:0007669"/>
    <property type="project" value="UniProtKB-UniRule"/>
</dbReference>
<feature type="binding site" evidence="16">
    <location>
        <position position="199"/>
    </location>
    <ligand>
        <name>Fe cation</name>
        <dbReference type="ChEBI" id="CHEBI:24875"/>
        <label>1</label>
    </ligand>
</feature>
<dbReference type="Proteomes" id="UP001174694">
    <property type="component" value="Unassembled WGS sequence"/>
</dbReference>
<evidence type="ECO:0000256" key="6">
    <source>
        <dbReference type="ARBA" id="ARBA00022723"/>
    </source>
</evidence>
<dbReference type="GO" id="GO:0009916">
    <property type="term" value="F:alternative oxidase activity"/>
    <property type="evidence" value="ECO:0007669"/>
    <property type="project" value="UniProtKB-UniRule"/>
</dbReference>
<keyword evidence="8" id="KW-0809">Transit peptide</keyword>
<evidence type="ECO:0000313" key="21">
    <source>
        <dbReference type="Proteomes" id="UP001174694"/>
    </source>
</evidence>
<dbReference type="PANTHER" id="PTHR31803:SF3">
    <property type="entry name" value="ALTERNATIVE OXIDASE"/>
    <property type="match status" value="1"/>
</dbReference>
<evidence type="ECO:0000313" key="20">
    <source>
        <dbReference type="EMBL" id="KAJ9134106.1"/>
    </source>
</evidence>
<feature type="binding site" evidence="16">
    <location>
        <position position="247"/>
    </location>
    <ligand>
        <name>Fe cation</name>
        <dbReference type="ChEBI" id="CHEBI:24875"/>
        <label>2</label>
    </ligand>
</feature>
<keyword evidence="11 17" id="KW-0560">Oxidoreductase</keyword>
<dbReference type="CDD" id="cd01053">
    <property type="entry name" value="AOX"/>
    <property type="match status" value="1"/>
</dbReference>
<organism evidence="20 21">
    <name type="scientific">Pleurostoma richardsiae</name>
    <dbReference type="NCBI Taxonomy" id="41990"/>
    <lineage>
        <taxon>Eukaryota</taxon>
        <taxon>Fungi</taxon>
        <taxon>Dikarya</taxon>
        <taxon>Ascomycota</taxon>
        <taxon>Pezizomycotina</taxon>
        <taxon>Sordariomycetes</taxon>
        <taxon>Sordariomycetidae</taxon>
        <taxon>Calosphaeriales</taxon>
        <taxon>Pleurostomataceae</taxon>
        <taxon>Pleurostoma</taxon>
    </lineage>
</organism>
<evidence type="ECO:0000256" key="15">
    <source>
        <dbReference type="ARBA" id="ARBA00025285"/>
    </source>
</evidence>
<dbReference type="Gene3D" id="1.20.1260.140">
    <property type="entry name" value="Alternative oxidase"/>
    <property type="match status" value="1"/>
</dbReference>
<keyword evidence="21" id="KW-1185">Reference proteome</keyword>
<evidence type="ECO:0000256" key="4">
    <source>
        <dbReference type="ARBA" id="ARBA00022660"/>
    </source>
</evidence>
<feature type="binding site" evidence="16">
    <location>
        <position position="304"/>
    </location>
    <ligand>
        <name>Fe cation</name>
        <dbReference type="ChEBI" id="CHEBI:24875"/>
        <label>1</label>
    </ligand>
</feature>
<comment type="cofactor">
    <cofactor evidence="16 17">
        <name>Fe cation</name>
        <dbReference type="ChEBI" id="CHEBI:24875"/>
    </cofactor>
    <text evidence="16 17">Binds 2 iron ions per subunit.</text>
</comment>
<dbReference type="Pfam" id="PF01786">
    <property type="entry name" value="AOX"/>
    <property type="match status" value="1"/>
</dbReference>
<keyword evidence="9 17" id="KW-0249">Electron transport</keyword>
<keyword evidence="4 17" id="KW-0679">Respiratory chain</keyword>
<evidence type="ECO:0000256" key="19">
    <source>
        <dbReference type="SAM" id="Phobius"/>
    </source>
</evidence>
<evidence type="ECO:0000256" key="10">
    <source>
        <dbReference type="ARBA" id="ARBA00022989"/>
    </source>
</evidence>
<feature type="binding site" evidence="16">
    <location>
        <position position="307"/>
    </location>
    <ligand>
        <name>Fe cation</name>
        <dbReference type="ChEBI" id="CHEBI:24875"/>
        <label>2</label>
    </ligand>
</feature>
<dbReference type="EMBL" id="JANBVO010000045">
    <property type="protein sequence ID" value="KAJ9134106.1"/>
    <property type="molecule type" value="Genomic_DNA"/>
</dbReference>
<dbReference type="GO" id="GO:0046872">
    <property type="term" value="F:metal ion binding"/>
    <property type="evidence" value="ECO:0007669"/>
    <property type="project" value="UniProtKB-UniRule"/>
</dbReference>
<dbReference type="EC" id="1.-.-.-" evidence="17"/>
<keyword evidence="13" id="KW-0496">Mitochondrion</keyword>
<reference evidence="20" key="1">
    <citation type="submission" date="2022-07" db="EMBL/GenBank/DDBJ databases">
        <title>Fungi with potential for degradation of polypropylene.</title>
        <authorList>
            <person name="Gostincar C."/>
        </authorList>
    </citation>
    <scope>NUCLEOTIDE SEQUENCE</scope>
    <source>
        <strain evidence="20">EXF-13308</strain>
    </source>
</reference>
<dbReference type="FunFam" id="1.20.1260.140:FF:000002">
    <property type="entry name" value="Alternative oxidase"/>
    <property type="match status" value="1"/>
</dbReference>
<evidence type="ECO:0000256" key="18">
    <source>
        <dbReference type="SAM" id="MobiDB-lite"/>
    </source>
</evidence>
<dbReference type="AlphaFoldDB" id="A0AA38R4L1"/>
<evidence type="ECO:0000256" key="12">
    <source>
        <dbReference type="ARBA" id="ARBA00023004"/>
    </source>
</evidence>
<evidence type="ECO:0000256" key="3">
    <source>
        <dbReference type="ARBA" id="ARBA00022448"/>
    </source>
</evidence>
<evidence type="ECO:0000256" key="7">
    <source>
        <dbReference type="ARBA" id="ARBA00022792"/>
    </source>
</evidence>
<sequence length="353" mass="40205">MLSPRASTRLCSSAQAVQVGRAIIRTSSSSSLLGARMACVTYQHHSPARAFSTTPANQLRDFFPAKETERIRKTPPAWPHHGYTYEEMVAVVPGHREPRTLGDKIAWRLIRTARWTMDKVTGLSDEQKTDKKNPTTAVVAAKPLTEAQWLIRFIFLESIAGVPGMVAGMLRHLHSLRRLKRDNGWIETLLEESYNERMHLLTFMKMCEPGWFMKFMLLGAQGVYFNLFFLAYLISPKISHRFVGYLEEEAVHTYSRCIREIDAGLLPKWADPEFKVPELATTYWNMPEGHQTMKDLILYIRADEAVHRGVNHTLGNLDQKEDPNPFVSELKSGEKLHPSAKPEGFEREQVVGA</sequence>
<evidence type="ECO:0000256" key="8">
    <source>
        <dbReference type="ARBA" id="ARBA00022946"/>
    </source>
</evidence>
<evidence type="ECO:0000256" key="11">
    <source>
        <dbReference type="ARBA" id="ARBA00023002"/>
    </source>
</evidence>
<dbReference type="PANTHER" id="PTHR31803">
    <property type="entry name" value="ALTERNATIVE OXIDASE"/>
    <property type="match status" value="1"/>
</dbReference>
<proteinExistence type="inferred from homology"/>
<feature type="region of interest" description="Disordered" evidence="18">
    <location>
        <begin position="314"/>
        <end position="353"/>
    </location>
</feature>